<keyword evidence="2" id="KW-1185">Reference proteome</keyword>
<proteinExistence type="predicted"/>
<organism evidence="1 2">
    <name type="scientific">Siphonobacter curvatus</name>
    <dbReference type="NCBI Taxonomy" id="2094562"/>
    <lineage>
        <taxon>Bacteria</taxon>
        <taxon>Pseudomonadati</taxon>
        <taxon>Bacteroidota</taxon>
        <taxon>Cytophagia</taxon>
        <taxon>Cytophagales</taxon>
        <taxon>Cytophagaceae</taxon>
        <taxon>Siphonobacter</taxon>
    </lineage>
</organism>
<comment type="caution">
    <text evidence="1">The sequence shown here is derived from an EMBL/GenBank/DDBJ whole genome shotgun (WGS) entry which is preliminary data.</text>
</comment>
<accession>A0A2S7IP73</accession>
<protein>
    <submittedName>
        <fullName evidence="1">Uncharacterized protein</fullName>
    </submittedName>
</protein>
<evidence type="ECO:0000313" key="2">
    <source>
        <dbReference type="Proteomes" id="UP000239590"/>
    </source>
</evidence>
<sequence length="68" mass="7967">MELIHKDTRIFSIKPNPFLNFLKNKLDQSRNSFDPARYNYKSDVQPTMYSLINQLFSNGLLIASTKNE</sequence>
<dbReference type="AlphaFoldDB" id="A0A2S7IP73"/>
<gene>
    <name evidence="1" type="ORF">C5O19_06875</name>
</gene>
<dbReference type="EMBL" id="PTRA01000001">
    <property type="protein sequence ID" value="PQA59370.1"/>
    <property type="molecule type" value="Genomic_DNA"/>
</dbReference>
<reference evidence="2" key="1">
    <citation type="submission" date="2018-02" db="EMBL/GenBank/DDBJ databases">
        <title>Genome sequencing of Solimonas sp. HR-BB.</title>
        <authorList>
            <person name="Lee Y."/>
            <person name="Jeon C.O."/>
        </authorList>
    </citation>
    <scope>NUCLEOTIDE SEQUENCE [LARGE SCALE GENOMIC DNA]</scope>
    <source>
        <strain evidence="2">HR-U</strain>
    </source>
</reference>
<dbReference type="Proteomes" id="UP000239590">
    <property type="component" value="Unassembled WGS sequence"/>
</dbReference>
<evidence type="ECO:0000313" key="1">
    <source>
        <dbReference type="EMBL" id="PQA59370.1"/>
    </source>
</evidence>
<name>A0A2S7IP73_9BACT</name>